<reference evidence="2" key="1">
    <citation type="submission" date="2017-02" db="UniProtKB">
        <authorList>
            <consortium name="WormBaseParasite"/>
        </authorList>
    </citation>
    <scope>IDENTIFICATION</scope>
</reference>
<evidence type="ECO:0000313" key="1">
    <source>
        <dbReference type="Proteomes" id="UP000046393"/>
    </source>
</evidence>
<dbReference type="WBParaSite" id="SMUV_0000229301-mRNA-1">
    <property type="protein sequence ID" value="SMUV_0000229301-mRNA-1"/>
    <property type="gene ID" value="SMUV_0000229301"/>
</dbReference>
<evidence type="ECO:0000313" key="2">
    <source>
        <dbReference type="WBParaSite" id="SMUV_0000229301-mRNA-1"/>
    </source>
</evidence>
<accession>A0A0N5ADN1</accession>
<dbReference type="Proteomes" id="UP000046393">
    <property type="component" value="Unplaced"/>
</dbReference>
<dbReference type="AlphaFoldDB" id="A0A0N5ADN1"/>
<name>A0A0N5ADN1_9BILA</name>
<sequence length="142" mass="16309">MTLTFLDVSQNVENVPIVGTSTELPFDVTNSTINTPLVIINEHPSLVTTPSVFPHNHTVLENDDSVSSVTELCVDNPPVGPYTIFPDPRRLHYLLSQYIPPKRNTMGNVIEYKTIKKYTQEAIRRYEAYRQEWKKFYTPPNI</sequence>
<keyword evidence="1" id="KW-1185">Reference proteome</keyword>
<proteinExistence type="predicted"/>
<protein>
    <submittedName>
        <fullName evidence="2">Cauli_VI domain-containing protein</fullName>
    </submittedName>
</protein>
<organism evidence="1 2">
    <name type="scientific">Syphacia muris</name>
    <dbReference type="NCBI Taxonomy" id="451379"/>
    <lineage>
        <taxon>Eukaryota</taxon>
        <taxon>Metazoa</taxon>
        <taxon>Ecdysozoa</taxon>
        <taxon>Nematoda</taxon>
        <taxon>Chromadorea</taxon>
        <taxon>Rhabditida</taxon>
        <taxon>Spirurina</taxon>
        <taxon>Oxyuridomorpha</taxon>
        <taxon>Oxyuroidea</taxon>
        <taxon>Oxyuridae</taxon>
        <taxon>Syphacia</taxon>
    </lineage>
</organism>